<reference evidence="1" key="1">
    <citation type="submission" date="2006-10" db="EMBL/GenBank/DDBJ databases">
        <authorList>
            <person name="Amadeo P."/>
            <person name="Zhao Q."/>
            <person name="Wortman J."/>
            <person name="Fraser-Liggett C."/>
            <person name="Carlton J."/>
        </authorList>
    </citation>
    <scope>NUCLEOTIDE SEQUENCE</scope>
    <source>
        <strain evidence="1">G3</strain>
    </source>
</reference>
<dbReference type="EMBL" id="DS113248">
    <property type="protein sequence ID" value="EAY16007.1"/>
    <property type="molecule type" value="Genomic_DNA"/>
</dbReference>
<dbReference type="InParanoid" id="A2DUG9"/>
<dbReference type="SUPFAM" id="SSF48403">
    <property type="entry name" value="Ankyrin repeat"/>
    <property type="match status" value="1"/>
</dbReference>
<reference evidence="1" key="2">
    <citation type="journal article" date="2007" name="Science">
        <title>Draft genome sequence of the sexually transmitted pathogen Trichomonas vaginalis.</title>
        <authorList>
            <person name="Carlton J.M."/>
            <person name="Hirt R.P."/>
            <person name="Silva J.C."/>
            <person name="Delcher A.L."/>
            <person name="Schatz M."/>
            <person name="Zhao Q."/>
            <person name="Wortman J.R."/>
            <person name="Bidwell S.L."/>
            <person name="Alsmark U.C.M."/>
            <person name="Besteiro S."/>
            <person name="Sicheritz-Ponten T."/>
            <person name="Noel C.J."/>
            <person name="Dacks J.B."/>
            <person name="Foster P.G."/>
            <person name="Simillion C."/>
            <person name="Van de Peer Y."/>
            <person name="Miranda-Saavedra D."/>
            <person name="Barton G.J."/>
            <person name="Westrop G.D."/>
            <person name="Mueller S."/>
            <person name="Dessi D."/>
            <person name="Fiori P.L."/>
            <person name="Ren Q."/>
            <person name="Paulsen I."/>
            <person name="Zhang H."/>
            <person name="Bastida-Corcuera F.D."/>
            <person name="Simoes-Barbosa A."/>
            <person name="Brown M.T."/>
            <person name="Hayes R.D."/>
            <person name="Mukherjee M."/>
            <person name="Okumura C.Y."/>
            <person name="Schneider R."/>
            <person name="Smith A.J."/>
            <person name="Vanacova S."/>
            <person name="Villalvazo M."/>
            <person name="Haas B.J."/>
            <person name="Pertea M."/>
            <person name="Feldblyum T.V."/>
            <person name="Utterback T.R."/>
            <person name="Shu C.L."/>
            <person name="Osoegawa K."/>
            <person name="de Jong P.J."/>
            <person name="Hrdy I."/>
            <person name="Horvathova L."/>
            <person name="Zubacova Z."/>
            <person name="Dolezal P."/>
            <person name="Malik S.B."/>
            <person name="Logsdon J.M. Jr."/>
            <person name="Henze K."/>
            <person name="Gupta A."/>
            <person name="Wang C.C."/>
            <person name="Dunne R.L."/>
            <person name="Upcroft J.A."/>
            <person name="Upcroft P."/>
            <person name="White O."/>
            <person name="Salzberg S.L."/>
            <person name="Tang P."/>
            <person name="Chiu C.-H."/>
            <person name="Lee Y.-S."/>
            <person name="Embley T.M."/>
            <person name="Coombs G.H."/>
            <person name="Mottram J.C."/>
            <person name="Tachezy J."/>
            <person name="Fraser-Liggett C.M."/>
            <person name="Johnson P.J."/>
        </authorList>
    </citation>
    <scope>NUCLEOTIDE SEQUENCE [LARGE SCALE GENOMIC DNA]</scope>
    <source>
        <strain evidence="1">G3</strain>
    </source>
</reference>
<dbReference type="SMART" id="SM00248">
    <property type="entry name" value="ANK"/>
    <property type="match status" value="3"/>
</dbReference>
<sequence>MFNESLTLEFQKLYDTIDEAARFEDKTTLKFAIDNRYHYLMGYEEHFGTTICTYAAKNNNLFLLKILHNLGVEDLDYSSVNTILVEFCENGNLEGVKFAVEDCGESTNSSNRQTGCPAHYYAAKHGYYEICKYLCSFKQTKKYLRRFLGRSFVPIYDIILKMNSGSSEILELLKLTDEENAEISELQEKYRR</sequence>
<protein>
    <submittedName>
        <fullName evidence="1">Uncharacterized protein</fullName>
    </submittedName>
</protein>
<dbReference type="VEuPathDB" id="TrichDB:TVAG_262570"/>
<dbReference type="KEGG" id="tva:4774014"/>
<dbReference type="InterPro" id="IPR002110">
    <property type="entry name" value="Ankyrin_rpt"/>
</dbReference>
<evidence type="ECO:0000313" key="1">
    <source>
        <dbReference type="EMBL" id="EAY16007.1"/>
    </source>
</evidence>
<proteinExistence type="predicted"/>
<gene>
    <name evidence="1" type="ORF">TVAG_262570</name>
</gene>
<dbReference type="InterPro" id="IPR036770">
    <property type="entry name" value="Ankyrin_rpt-contain_sf"/>
</dbReference>
<dbReference type="AlphaFoldDB" id="A2DUG9"/>
<keyword evidence="2" id="KW-1185">Reference proteome</keyword>
<evidence type="ECO:0000313" key="2">
    <source>
        <dbReference type="Proteomes" id="UP000001542"/>
    </source>
</evidence>
<name>A2DUG9_TRIV3</name>
<dbReference type="RefSeq" id="XP_001328230.1">
    <property type="nucleotide sequence ID" value="XM_001328195.1"/>
</dbReference>
<organism evidence="1 2">
    <name type="scientific">Trichomonas vaginalis (strain ATCC PRA-98 / G3)</name>
    <dbReference type="NCBI Taxonomy" id="412133"/>
    <lineage>
        <taxon>Eukaryota</taxon>
        <taxon>Metamonada</taxon>
        <taxon>Parabasalia</taxon>
        <taxon>Trichomonadida</taxon>
        <taxon>Trichomonadidae</taxon>
        <taxon>Trichomonas</taxon>
    </lineage>
</organism>
<dbReference type="VEuPathDB" id="TrichDB:TVAGG3_0595180"/>
<dbReference type="Proteomes" id="UP000001542">
    <property type="component" value="Unassembled WGS sequence"/>
</dbReference>
<dbReference type="Pfam" id="PF12796">
    <property type="entry name" value="Ank_2"/>
    <property type="match status" value="1"/>
</dbReference>
<dbReference type="SMR" id="A2DUG9"/>
<accession>A2DUG9</accession>
<dbReference type="Gene3D" id="1.25.40.20">
    <property type="entry name" value="Ankyrin repeat-containing domain"/>
    <property type="match status" value="1"/>
</dbReference>